<reference evidence="2" key="1">
    <citation type="journal article" date="2020" name="Cell">
        <title>Large-Scale Comparative Analyses of Tick Genomes Elucidate Their Genetic Diversity and Vector Capacities.</title>
        <authorList>
            <consortium name="Tick Genome and Microbiome Consortium (TIGMIC)"/>
            <person name="Jia N."/>
            <person name="Wang J."/>
            <person name="Shi W."/>
            <person name="Du L."/>
            <person name="Sun Y."/>
            <person name="Zhan W."/>
            <person name="Jiang J.F."/>
            <person name="Wang Q."/>
            <person name="Zhang B."/>
            <person name="Ji P."/>
            <person name="Bell-Sakyi L."/>
            <person name="Cui X.M."/>
            <person name="Yuan T.T."/>
            <person name="Jiang B.G."/>
            <person name="Yang W.F."/>
            <person name="Lam T.T."/>
            <person name="Chang Q.C."/>
            <person name="Ding S.J."/>
            <person name="Wang X.J."/>
            <person name="Zhu J.G."/>
            <person name="Ruan X.D."/>
            <person name="Zhao L."/>
            <person name="Wei J.T."/>
            <person name="Ye R.Z."/>
            <person name="Que T.C."/>
            <person name="Du C.H."/>
            <person name="Zhou Y.H."/>
            <person name="Cheng J.X."/>
            <person name="Dai P.F."/>
            <person name="Guo W.B."/>
            <person name="Han X.H."/>
            <person name="Huang E.J."/>
            <person name="Li L.F."/>
            <person name="Wei W."/>
            <person name="Gao Y.C."/>
            <person name="Liu J.Z."/>
            <person name="Shao H.Z."/>
            <person name="Wang X."/>
            <person name="Wang C.C."/>
            <person name="Yang T.C."/>
            <person name="Huo Q.B."/>
            <person name="Li W."/>
            <person name="Chen H.Y."/>
            <person name="Chen S.E."/>
            <person name="Zhou L.G."/>
            <person name="Ni X.B."/>
            <person name="Tian J.H."/>
            <person name="Sheng Y."/>
            <person name="Liu T."/>
            <person name="Pan Y.S."/>
            <person name="Xia L.Y."/>
            <person name="Li J."/>
            <person name="Zhao F."/>
            <person name="Cao W.C."/>
        </authorList>
    </citation>
    <scope>NUCLEOTIDE SEQUENCE</scope>
    <source>
        <strain evidence="2">Rmic-2018</strain>
    </source>
</reference>
<gene>
    <name evidence="2" type="ORF">HPB51_008465</name>
</gene>
<comment type="caution">
    <text evidence="2">The sequence shown here is derived from an EMBL/GenBank/DDBJ whole genome shotgun (WGS) entry which is preliminary data.</text>
</comment>
<keyword evidence="3" id="KW-1185">Reference proteome</keyword>
<feature type="compositionally biased region" description="Low complexity" evidence="1">
    <location>
        <begin position="145"/>
        <end position="156"/>
    </location>
</feature>
<evidence type="ECO:0000313" key="2">
    <source>
        <dbReference type="EMBL" id="KAH8037041.1"/>
    </source>
</evidence>
<proteinExistence type="predicted"/>
<protein>
    <submittedName>
        <fullName evidence="2">Uncharacterized protein</fullName>
    </submittedName>
</protein>
<evidence type="ECO:0000256" key="1">
    <source>
        <dbReference type="SAM" id="MobiDB-lite"/>
    </source>
</evidence>
<feature type="region of interest" description="Disordered" evidence="1">
    <location>
        <begin position="137"/>
        <end position="164"/>
    </location>
</feature>
<dbReference type="EMBL" id="JABSTU010000002">
    <property type="protein sequence ID" value="KAH8037041.1"/>
    <property type="molecule type" value="Genomic_DNA"/>
</dbReference>
<dbReference type="Proteomes" id="UP000821866">
    <property type="component" value="Chromosome 10"/>
</dbReference>
<accession>A0A9J6ERM9</accession>
<sequence>MIDERLKPRPEEEEAVFLGRERACHRALPRRSLASFVGRISRCLARATCPCFRLNSYTYEVRTWLPAPTKIPKHRPGYHTTQDMSTLAAARYQRSWTKKKPKLLSPFASRVQVIILQGASKPSRTLGSLQVLAWLPPPSGQVNHRGTTGQRRGGSQSRRRPPDPGVVQHAFDLLKYPIYIPGSEPPLRHYLSMDRTLVTRRRKFQLKSLSTSYGSRETLAVVVLYVIKLSRTLRASHDAATKI</sequence>
<dbReference type="AlphaFoldDB" id="A0A9J6ERM9"/>
<reference evidence="2" key="2">
    <citation type="submission" date="2021-09" db="EMBL/GenBank/DDBJ databases">
        <authorList>
            <person name="Jia N."/>
            <person name="Wang J."/>
            <person name="Shi W."/>
            <person name="Du L."/>
            <person name="Sun Y."/>
            <person name="Zhan W."/>
            <person name="Jiang J."/>
            <person name="Wang Q."/>
            <person name="Zhang B."/>
            <person name="Ji P."/>
            <person name="Sakyi L.B."/>
            <person name="Cui X."/>
            <person name="Yuan T."/>
            <person name="Jiang B."/>
            <person name="Yang W."/>
            <person name="Lam T.T.-Y."/>
            <person name="Chang Q."/>
            <person name="Ding S."/>
            <person name="Wang X."/>
            <person name="Zhu J."/>
            <person name="Ruan X."/>
            <person name="Zhao L."/>
            <person name="Wei J."/>
            <person name="Que T."/>
            <person name="Du C."/>
            <person name="Cheng J."/>
            <person name="Dai P."/>
            <person name="Han X."/>
            <person name="Huang E."/>
            <person name="Gao Y."/>
            <person name="Liu J."/>
            <person name="Shao H."/>
            <person name="Ye R."/>
            <person name="Li L."/>
            <person name="Wei W."/>
            <person name="Wang X."/>
            <person name="Wang C."/>
            <person name="Huo Q."/>
            <person name="Li W."/>
            <person name="Guo W."/>
            <person name="Chen H."/>
            <person name="Chen S."/>
            <person name="Zhou L."/>
            <person name="Zhou L."/>
            <person name="Ni X."/>
            <person name="Tian J."/>
            <person name="Zhou Y."/>
            <person name="Sheng Y."/>
            <person name="Liu T."/>
            <person name="Pan Y."/>
            <person name="Xia L."/>
            <person name="Li J."/>
            <person name="Zhao F."/>
            <person name="Cao W."/>
        </authorList>
    </citation>
    <scope>NUCLEOTIDE SEQUENCE</scope>
    <source>
        <strain evidence="2">Rmic-2018</strain>
        <tissue evidence="2">Larvae</tissue>
    </source>
</reference>
<evidence type="ECO:0000313" key="3">
    <source>
        <dbReference type="Proteomes" id="UP000821866"/>
    </source>
</evidence>
<organism evidence="2 3">
    <name type="scientific">Rhipicephalus microplus</name>
    <name type="common">Cattle tick</name>
    <name type="synonym">Boophilus microplus</name>
    <dbReference type="NCBI Taxonomy" id="6941"/>
    <lineage>
        <taxon>Eukaryota</taxon>
        <taxon>Metazoa</taxon>
        <taxon>Ecdysozoa</taxon>
        <taxon>Arthropoda</taxon>
        <taxon>Chelicerata</taxon>
        <taxon>Arachnida</taxon>
        <taxon>Acari</taxon>
        <taxon>Parasitiformes</taxon>
        <taxon>Ixodida</taxon>
        <taxon>Ixodoidea</taxon>
        <taxon>Ixodidae</taxon>
        <taxon>Rhipicephalinae</taxon>
        <taxon>Rhipicephalus</taxon>
        <taxon>Boophilus</taxon>
    </lineage>
</organism>
<name>A0A9J6ERM9_RHIMP</name>